<dbReference type="Pfam" id="PF20150">
    <property type="entry name" value="2EXR"/>
    <property type="match status" value="1"/>
</dbReference>
<evidence type="ECO:0000313" key="2">
    <source>
        <dbReference type="EMBL" id="RJE21624.1"/>
    </source>
</evidence>
<keyword evidence="3" id="KW-1185">Reference proteome</keyword>
<name>A0A3A2ZQN9_9EURO</name>
<feature type="domain" description="2EXR" evidence="1">
    <location>
        <begin position="5"/>
        <end position="105"/>
    </location>
</feature>
<dbReference type="PANTHER" id="PTHR35910">
    <property type="entry name" value="2EXR DOMAIN-CONTAINING PROTEIN"/>
    <property type="match status" value="1"/>
</dbReference>
<evidence type="ECO:0000313" key="3">
    <source>
        <dbReference type="Proteomes" id="UP000266188"/>
    </source>
</evidence>
<organism evidence="2 3">
    <name type="scientific">Aspergillus sclerotialis</name>
    <dbReference type="NCBI Taxonomy" id="2070753"/>
    <lineage>
        <taxon>Eukaryota</taxon>
        <taxon>Fungi</taxon>
        <taxon>Dikarya</taxon>
        <taxon>Ascomycota</taxon>
        <taxon>Pezizomycotina</taxon>
        <taxon>Eurotiomycetes</taxon>
        <taxon>Eurotiomycetidae</taxon>
        <taxon>Eurotiales</taxon>
        <taxon>Aspergillaceae</taxon>
        <taxon>Aspergillus</taxon>
        <taxon>Aspergillus subgen. Polypaecilum</taxon>
    </lineage>
</organism>
<protein>
    <recommendedName>
        <fullName evidence="1">2EXR domain-containing protein</fullName>
    </recommendedName>
</protein>
<gene>
    <name evidence="2" type="ORF">PHISCL_06030</name>
</gene>
<evidence type="ECO:0000259" key="1">
    <source>
        <dbReference type="Pfam" id="PF20150"/>
    </source>
</evidence>
<comment type="caution">
    <text evidence="2">The sequence shown here is derived from an EMBL/GenBank/DDBJ whole genome shotgun (WGS) entry which is preliminary data.</text>
</comment>
<proteinExistence type="predicted"/>
<dbReference type="OrthoDB" id="3540486at2759"/>
<dbReference type="InterPro" id="IPR045518">
    <property type="entry name" value="2EXR"/>
</dbReference>
<dbReference type="AlphaFoldDB" id="A0A3A2ZQN9"/>
<accession>A0A3A2ZQN9</accession>
<reference evidence="3" key="1">
    <citation type="submission" date="2017-02" db="EMBL/GenBank/DDBJ databases">
        <authorList>
            <person name="Tafer H."/>
            <person name="Lopandic K."/>
        </authorList>
    </citation>
    <scope>NUCLEOTIDE SEQUENCE [LARGE SCALE GENOMIC DNA]</scope>
    <source>
        <strain evidence="3">CBS 366.77</strain>
    </source>
</reference>
<dbReference type="STRING" id="2070753.A0A3A2ZQN9"/>
<sequence length="330" mass="38401">MATEFTCFSFLPAELRIIIWKLCLPTRVTEIDAWTFNSLHCAPWKSQNTFMLNSMPPVIMSVCREARQVALKEGCYLCFRNKDSKNNAILTNACRPPCAWVTPATGILCLDFAIRYKHDVKMLVSFHDDLVKKFRAASISVWFIGKWDGVSDFLSMLSWNLPDELETRKEWLVNMMSIVIKVPKVLAIELGLFGMNADEPIKLVDASDHEAIEKYYRLSLKVLAAGEKPRWYFYVILEQTKRLQRWSEDVKNWWVAAKFLKDRELNKDVPDDLWEGLGKKPDMGTVRRVDFRHHPVNHKLPWVKEKLESMPILRPTIMFRLCLLDCAQEG</sequence>
<dbReference type="EMBL" id="MVGC01000215">
    <property type="protein sequence ID" value="RJE21624.1"/>
    <property type="molecule type" value="Genomic_DNA"/>
</dbReference>
<dbReference type="PANTHER" id="PTHR35910:SF1">
    <property type="entry name" value="2EXR DOMAIN-CONTAINING PROTEIN"/>
    <property type="match status" value="1"/>
</dbReference>
<dbReference type="Proteomes" id="UP000266188">
    <property type="component" value="Unassembled WGS sequence"/>
</dbReference>